<dbReference type="PANTHER" id="PTHR13778">
    <property type="entry name" value="GLYCOSYLTRANSFERASE 8 DOMAIN-CONTAINING PROTEIN"/>
    <property type="match status" value="1"/>
</dbReference>
<keyword evidence="3" id="KW-0479">Metal-binding</keyword>
<dbReference type="GO" id="GO:0046872">
    <property type="term" value="F:metal ion binding"/>
    <property type="evidence" value="ECO:0007669"/>
    <property type="project" value="UniProtKB-KW"/>
</dbReference>
<dbReference type="Gene3D" id="3.90.550.10">
    <property type="entry name" value="Spore Coat Polysaccharide Biosynthesis Protein SpsA, Chain A"/>
    <property type="match status" value="1"/>
</dbReference>
<dbReference type="GO" id="GO:0016757">
    <property type="term" value="F:glycosyltransferase activity"/>
    <property type="evidence" value="ECO:0007669"/>
    <property type="project" value="UniProtKB-KW"/>
</dbReference>
<gene>
    <name evidence="4" type="ORF">GCM10010978_25280</name>
</gene>
<dbReference type="PANTHER" id="PTHR13778:SF47">
    <property type="entry name" value="LIPOPOLYSACCHARIDE 1,3-GALACTOSYLTRANSFERASE"/>
    <property type="match status" value="1"/>
</dbReference>
<keyword evidence="1" id="KW-0328">Glycosyltransferase</keyword>
<evidence type="ECO:0000313" key="5">
    <source>
        <dbReference type="Proteomes" id="UP000602050"/>
    </source>
</evidence>
<keyword evidence="2 4" id="KW-0808">Transferase</keyword>
<dbReference type="Proteomes" id="UP000602050">
    <property type="component" value="Unassembled WGS sequence"/>
</dbReference>
<comment type="caution">
    <text evidence="4">The sequence shown here is derived from an EMBL/GenBank/DDBJ whole genome shotgun (WGS) entry which is preliminary data.</text>
</comment>
<reference evidence="4" key="2">
    <citation type="submission" date="2020-09" db="EMBL/GenBank/DDBJ databases">
        <authorList>
            <person name="Sun Q."/>
            <person name="Zhou Y."/>
        </authorList>
    </citation>
    <scope>NUCLEOTIDE SEQUENCE</scope>
    <source>
        <strain evidence="4">CGMCC 1.12360</strain>
    </source>
</reference>
<protein>
    <submittedName>
        <fullName evidence="4">Glycosyl transferase family 8</fullName>
    </submittedName>
</protein>
<dbReference type="RefSeq" id="WP_188392780.1">
    <property type="nucleotide sequence ID" value="NZ_BMEV01000054.1"/>
</dbReference>
<dbReference type="EMBL" id="BMEV01000054">
    <property type="protein sequence ID" value="GFZ83872.1"/>
    <property type="molecule type" value="Genomic_DNA"/>
</dbReference>
<dbReference type="InterPro" id="IPR029044">
    <property type="entry name" value="Nucleotide-diphossugar_trans"/>
</dbReference>
<evidence type="ECO:0000313" key="4">
    <source>
        <dbReference type="EMBL" id="GFZ83872.1"/>
    </source>
</evidence>
<dbReference type="InterPro" id="IPR002495">
    <property type="entry name" value="Glyco_trans_8"/>
</dbReference>
<evidence type="ECO:0000256" key="2">
    <source>
        <dbReference type="ARBA" id="ARBA00022679"/>
    </source>
</evidence>
<dbReference type="AlphaFoldDB" id="A0A8J2TPG3"/>
<proteinExistence type="predicted"/>
<reference evidence="4" key="1">
    <citation type="journal article" date="2014" name="Int. J. Syst. Evol. Microbiol.">
        <title>Complete genome sequence of Corynebacterium casei LMG S-19264T (=DSM 44701T), isolated from a smear-ripened cheese.</title>
        <authorList>
            <consortium name="US DOE Joint Genome Institute (JGI-PGF)"/>
            <person name="Walter F."/>
            <person name="Albersmeier A."/>
            <person name="Kalinowski J."/>
            <person name="Ruckert C."/>
        </authorList>
    </citation>
    <scope>NUCLEOTIDE SEQUENCE</scope>
    <source>
        <strain evidence="4">CGMCC 1.12360</strain>
    </source>
</reference>
<name>A0A8J2TPG3_9BACI</name>
<dbReference type="SUPFAM" id="SSF53448">
    <property type="entry name" value="Nucleotide-diphospho-sugar transferases"/>
    <property type="match status" value="1"/>
</dbReference>
<keyword evidence="5" id="KW-1185">Reference proteome</keyword>
<dbReference type="CDD" id="cd04194">
    <property type="entry name" value="GT8_A4GalT_like"/>
    <property type="match status" value="1"/>
</dbReference>
<dbReference type="Pfam" id="PF01501">
    <property type="entry name" value="Glyco_transf_8"/>
    <property type="match status" value="1"/>
</dbReference>
<evidence type="ECO:0000256" key="1">
    <source>
        <dbReference type="ARBA" id="ARBA00022676"/>
    </source>
</evidence>
<organism evidence="4 5">
    <name type="scientific">Compostibacillus humi</name>
    <dbReference type="NCBI Taxonomy" id="1245525"/>
    <lineage>
        <taxon>Bacteria</taxon>
        <taxon>Bacillati</taxon>
        <taxon>Bacillota</taxon>
        <taxon>Bacilli</taxon>
        <taxon>Bacillales</taxon>
        <taxon>Bacillaceae</taxon>
        <taxon>Compostibacillus</taxon>
    </lineage>
</organism>
<dbReference type="InterPro" id="IPR050748">
    <property type="entry name" value="Glycosyltrans_8_dom-fam"/>
</dbReference>
<evidence type="ECO:0000256" key="3">
    <source>
        <dbReference type="ARBA" id="ARBA00022723"/>
    </source>
</evidence>
<sequence>MNILVTLNANYIHPLKVMLKSLFLNHPAASFTIYLMHSSLTEEEVAGIRQYIEGNGQRLEVVPIKEDYFADAPVVKHYSKEMYYRLLAYKFLPEEMERILYLDPDILIINDITELYEMDLSGYLYAAAYHDRASVKEINKLRLKPYEIEAYYNSGVLLMNLVEQREKIKEADIFEFVELNRKKLILPDQDIINGLYSKHIKDIDELIYNFDARFYSYFKLLGKVDMDFVINRTAILHFCGKKKPWHSNYSGKFHSLYKHYERLALRTSSDYAVTKM</sequence>
<accession>A0A8J2TPG3</accession>